<dbReference type="EMBL" id="UWOC01000122">
    <property type="protein sequence ID" value="VCU08345.1"/>
    <property type="molecule type" value="Genomic_DNA"/>
</dbReference>
<feature type="chain" id="PRO_5018668790" evidence="1">
    <location>
        <begin position="31"/>
        <end position="118"/>
    </location>
</feature>
<dbReference type="AlphaFoldDB" id="A0A3S5CY98"/>
<protein>
    <submittedName>
        <fullName evidence="2">Uncharacterized protein</fullName>
    </submittedName>
</protein>
<evidence type="ECO:0000256" key="1">
    <source>
        <dbReference type="SAM" id="SignalP"/>
    </source>
</evidence>
<dbReference type="Proteomes" id="UP000289200">
    <property type="component" value="Unassembled WGS sequence"/>
</dbReference>
<evidence type="ECO:0000313" key="3">
    <source>
        <dbReference type="Proteomes" id="UP000289200"/>
    </source>
</evidence>
<evidence type="ECO:0000313" key="2">
    <source>
        <dbReference type="EMBL" id="VCU08345.1"/>
    </source>
</evidence>
<gene>
    <name evidence="2" type="ORF">RHODGE_RHODGE_01518</name>
</gene>
<proteinExistence type="predicted"/>
<dbReference type="PROSITE" id="PS51257">
    <property type="entry name" value="PROKAR_LIPOPROTEIN"/>
    <property type="match status" value="1"/>
</dbReference>
<feature type="signal peptide" evidence="1">
    <location>
        <begin position="1"/>
        <end position="30"/>
    </location>
</feature>
<organism evidence="2 3">
    <name type="scientific">Rhodoplanes serenus</name>
    <dbReference type="NCBI Taxonomy" id="200615"/>
    <lineage>
        <taxon>Bacteria</taxon>
        <taxon>Pseudomonadati</taxon>
        <taxon>Pseudomonadota</taxon>
        <taxon>Alphaproteobacteria</taxon>
        <taxon>Hyphomicrobiales</taxon>
        <taxon>Nitrobacteraceae</taxon>
        <taxon>Rhodoplanes</taxon>
    </lineage>
</organism>
<sequence>MTGATRGAAARPAALLVTMGLAALSLAACATPSTTAPNTAPLELGMTPAAAAVALDAPLEPISGPPGSEVYVARVPAGTPGIFTVDGLVWLQFRKGRLTGIKRDWHVGPKGGLQSRPF</sequence>
<keyword evidence="1" id="KW-0732">Signal</keyword>
<comment type="caution">
    <text evidence="2">The sequence shown here is derived from an EMBL/GenBank/DDBJ whole genome shotgun (WGS) entry which is preliminary data.</text>
</comment>
<dbReference type="RefSeq" id="WP_129608470.1">
    <property type="nucleotide sequence ID" value="NZ_UWOC01000122.1"/>
</dbReference>
<keyword evidence="3" id="KW-1185">Reference proteome</keyword>
<reference evidence="3" key="1">
    <citation type="submission" date="2018-10" db="EMBL/GenBank/DDBJ databases">
        <authorList>
            <person name="Peiro R."/>
            <person name="Begona"/>
            <person name="Cbmso G."/>
            <person name="Lopez M."/>
            <person name="Gonzalez S."/>
            <person name="Sacristan E."/>
            <person name="Castillo E."/>
        </authorList>
    </citation>
    <scope>NUCLEOTIDE SEQUENCE [LARGE SCALE GENOMIC DNA]</scope>
</reference>
<name>A0A3S5CY98_9BRAD</name>
<accession>A0A3S5CY98</accession>
<dbReference type="OrthoDB" id="8139376at2"/>